<evidence type="ECO:0000313" key="2">
    <source>
        <dbReference type="Proteomes" id="UP000688947"/>
    </source>
</evidence>
<reference evidence="1" key="1">
    <citation type="submission" date="2021-01" db="EMBL/GenBank/DDBJ databases">
        <title>Phytophthora aleatoria, a newly-described species from Pinus radiata is distinct from Phytophthora cactorum isolates based on comparative genomics.</title>
        <authorList>
            <person name="Mcdougal R."/>
            <person name="Panda P."/>
            <person name="Williams N."/>
            <person name="Studholme D.J."/>
        </authorList>
    </citation>
    <scope>NUCLEOTIDE SEQUENCE</scope>
    <source>
        <strain evidence="1">NZFS 3830</strain>
    </source>
</reference>
<sequence>MRSVEAAGFAKQSSDWFIAKHDVYGARFRESWLGEAEDEEDKDLLNLSALDDALDDINLPDE</sequence>
<organism evidence="1 2">
    <name type="scientific">Phytophthora cactorum</name>
    <dbReference type="NCBI Taxonomy" id="29920"/>
    <lineage>
        <taxon>Eukaryota</taxon>
        <taxon>Sar</taxon>
        <taxon>Stramenopiles</taxon>
        <taxon>Oomycota</taxon>
        <taxon>Peronosporomycetes</taxon>
        <taxon>Peronosporales</taxon>
        <taxon>Peronosporaceae</taxon>
        <taxon>Phytophthora</taxon>
    </lineage>
</organism>
<dbReference type="OrthoDB" id="128606at2759"/>
<dbReference type="Proteomes" id="UP000688947">
    <property type="component" value="Unassembled WGS sequence"/>
</dbReference>
<evidence type="ECO:0000313" key="1">
    <source>
        <dbReference type="EMBL" id="KAG6949641.1"/>
    </source>
</evidence>
<dbReference type="AlphaFoldDB" id="A0A8T1TY09"/>
<accession>A0A8T1TY09</accession>
<gene>
    <name evidence="1" type="ORF">JG687_00014729</name>
</gene>
<comment type="caution">
    <text evidence="1">The sequence shown here is derived from an EMBL/GenBank/DDBJ whole genome shotgun (WGS) entry which is preliminary data.</text>
</comment>
<name>A0A8T1TY09_9STRA</name>
<protein>
    <submittedName>
        <fullName evidence="1">Uncharacterized protein</fullName>
    </submittedName>
</protein>
<dbReference type="EMBL" id="JAENGZ010001224">
    <property type="protein sequence ID" value="KAG6949641.1"/>
    <property type="molecule type" value="Genomic_DNA"/>
</dbReference>
<proteinExistence type="predicted"/>